<dbReference type="EMBL" id="BAAAZX010000001">
    <property type="protein sequence ID" value="GAA3973593.1"/>
    <property type="molecule type" value="Genomic_DNA"/>
</dbReference>
<evidence type="ECO:0008006" key="3">
    <source>
        <dbReference type="Google" id="ProtNLM"/>
    </source>
</evidence>
<gene>
    <name evidence="1" type="ORF">GCM10022232_00880</name>
</gene>
<name>A0ABP7PYR9_9ACTN</name>
<evidence type="ECO:0000313" key="2">
    <source>
        <dbReference type="Proteomes" id="UP001500456"/>
    </source>
</evidence>
<organism evidence="1 2">
    <name type="scientific">Streptomyces plumbiresistens</name>
    <dbReference type="NCBI Taxonomy" id="511811"/>
    <lineage>
        <taxon>Bacteria</taxon>
        <taxon>Bacillati</taxon>
        <taxon>Actinomycetota</taxon>
        <taxon>Actinomycetes</taxon>
        <taxon>Kitasatosporales</taxon>
        <taxon>Streptomycetaceae</taxon>
        <taxon>Streptomyces</taxon>
    </lineage>
</organism>
<protein>
    <recommendedName>
        <fullName evidence="3">4Fe4S-binding SPASM domain-containing protein</fullName>
    </recommendedName>
</protein>
<accession>A0ABP7PYR9</accession>
<keyword evidence="2" id="KW-1185">Reference proteome</keyword>
<dbReference type="RefSeq" id="WP_345560267.1">
    <property type="nucleotide sequence ID" value="NZ_BAAAZX010000001.1"/>
</dbReference>
<evidence type="ECO:0000313" key="1">
    <source>
        <dbReference type="EMBL" id="GAA3973593.1"/>
    </source>
</evidence>
<proteinExistence type="predicted"/>
<dbReference type="Proteomes" id="UP001500456">
    <property type="component" value="Unassembled WGS sequence"/>
</dbReference>
<comment type="caution">
    <text evidence="1">The sequence shown here is derived from an EMBL/GenBank/DDBJ whole genome shotgun (WGS) entry which is preliminary data.</text>
</comment>
<sequence>MLYDVTLPGNAPPINLCPQIGCEATFQGAFTQKDLDGWDAALQQGEAAARAYLQASRAHEVKHKPTCPFRCLPPAVLALCSDKALLDQHDKVWAILDD</sequence>
<reference evidence="2" key="1">
    <citation type="journal article" date="2019" name="Int. J. Syst. Evol. Microbiol.">
        <title>The Global Catalogue of Microorganisms (GCM) 10K type strain sequencing project: providing services to taxonomists for standard genome sequencing and annotation.</title>
        <authorList>
            <consortium name="The Broad Institute Genomics Platform"/>
            <consortium name="The Broad Institute Genome Sequencing Center for Infectious Disease"/>
            <person name="Wu L."/>
            <person name="Ma J."/>
        </authorList>
    </citation>
    <scope>NUCLEOTIDE SEQUENCE [LARGE SCALE GENOMIC DNA]</scope>
    <source>
        <strain evidence="2">JCM 16924</strain>
    </source>
</reference>